<dbReference type="InterPro" id="IPR036388">
    <property type="entry name" value="WH-like_DNA-bd_sf"/>
</dbReference>
<dbReference type="PIRSF" id="PIRSF005739">
    <property type="entry name" value="O-mtase"/>
    <property type="match status" value="1"/>
</dbReference>
<dbReference type="RefSeq" id="WP_132316028.1">
    <property type="nucleotide sequence ID" value="NZ_SMKR01000008.1"/>
</dbReference>
<dbReference type="GO" id="GO:0008171">
    <property type="term" value="F:O-methyltransferase activity"/>
    <property type="evidence" value="ECO:0007669"/>
    <property type="project" value="InterPro"/>
</dbReference>
<dbReference type="InterPro" id="IPR029063">
    <property type="entry name" value="SAM-dependent_MTases_sf"/>
</dbReference>
<evidence type="ECO:0000256" key="4">
    <source>
        <dbReference type="PIRSR" id="PIRSR005739-1"/>
    </source>
</evidence>
<feature type="domain" description="O-methyltransferase dimerisation" evidence="6">
    <location>
        <begin position="6"/>
        <end position="78"/>
    </location>
</feature>
<sequence length="335" mass="36336">MTIRDELLFGATVTKVVTAAAELNLADRLADGPRSSADLSRQTATDHKSLYRLLRTLAGLGFVQQSDTDEFKLTEAGESLRSDTDDSIHALATMLWGKEAWVSWGELVAAVRTGEAGWSQAHGMSWIDFYSRHPEASATFNKAMSHHSRDAAPGLVEAVRPARFDSIVDVGGGDGTLMAELLHVEPTLQGIVFDLPSGLDDAAATLTARGVADRCHLQPGDFFDAVPADADAYLLKQILHDWDDDAAVQILTSCRTAMASDARLLILERMLSEVVGREDTPTLLIDMHMLVVTGGRERTEAEFRHLLGRAGLTMTEVSKALPPYGYHLIEAAPAQ</sequence>
<feature type="domain" description="O-methyltransferase C-terminal" evidence="5">
    <location>
        <begin position="104"/>
        <end position="312"/>
    </location>
</feature>
<evidence type="ECO:0000256" key="3">
    <source>
        <dbReference type="ARBA" id="ARBA00022691"/>
    </source>
</evidence>
<dbReference type="SUPFAM" id="SSF46785">
    <property type="entry name" value="Winged helix' DNA-binding domain"/>
    <property type="match status" value="1"/>
</dbReference>
<dbReference type="Pfam" id="PF08100">
    <property type="entry name" value="Dimerisation"/>
    <property type="match status" value="1"/>
</dbReference>
<protein>
    <submittedName>
        <fullName evidence="7">Methyltransferase</fullName>
    </submittedName>
</protein>
<dbReference type="AlphaFoldDB" id="A0A4R4XFT6"/>
<dbReference type="OrthoDB" id="4145676at2"/>
<reference evidence="7 8" key="1">
    <citation type="submission" date="2019-02" db="EMBL/GenBank/DDBJ databases">
        <title>Draft genome sequences of novel Actinobacteria.</title>
        <authorList>
            <person name="Sahin N."/>
            <person name="Ay H."/>
            <person name="Saygin H."/>
        </authorList>
    </citation>
    <scope>NUCLEOTIDE SEQUENCE [LARGE SCALE GENOMIC DNA]</scope>
    <source>
        <strain evidence="7 8">16K104</strain>
    </source>
</reference>
<evidence type="ECO:0000256" key="1">
    <source>
        <dbReference type="ARBA" id="ARBA00022603"/>
    </source>
</evidence>
<keyword evidence="3" id="KW-0949">S-adenosyl-L-methionine</keyword>
<dbReference type="Gene3D" id="1.10.10.10">
    <property type="entry name" value="Winged helix-like DNA-binding domain superfamily/Winged helix DNA-binding domain"/>
    <property type="match status" value="1"/>
</dbReference>
<dbReference type="GO" id="GO:0032259">
    <property type="term" value="P:methylation"/>
    <property type="evidence" value="ECO:0007669"/>
    <property type="project" value="UniProtKB-KW"/>
</dbReference>
<evidence type="ECO:0000313" key="7">
    <source>
        <dbReference type="EMBL" id="TDD29781.1"/>
    </source>
</evidence>
<dbReference type="Proteomes" id="UP000295172">
    <property type="component" value="Unassembled WGS sequence"/>
</dbReference>
<evidence type="ECO:0000313" key="8">
    <source>
        <dbReference type="Proteomes" id="UP000295172"/>
    </source>
</evidence>
<dbReference type="InterPro" id="IPR036390">
    <property type="entry name" value="WH_DNA-bd_sf"/>
</dbReference>
<dbReference type="InterPro" id="IPR016461">
    <property type="entry name" value="COMT-like"/>
</dbReference>
<keyword evidence="1 7" id="KW-0489">Methyltransferase</keyword>
<dbReference type="PANTHER" id="PTHR43712:SF2">
    <property type="entry name" value="O-METHYLTRANSFERASE CICE"/>
    <property type="match status" value="1"/>
</dbReference>
<dbReference type="InterPro" id="IPR012967">
    <property type="entry name" value="COMT_dimerisation"/>
</dbReference>
<dbReference type="Gene3D" id="3.40.50.150">
    <property type="entry name" value="Vaccinia Virus protein VP39"/>
    <property type="match status" value="1"/>
</dbReference>
<dbReference type="PROSITE" id="PS51683">
    <property type="entry name" value="SAM_OMT_II"/>
    <property type="match status" value="1"/>
</dbReference>
<evidence type="ECO:0000259" key="5">
    <source>
        <dbReference type="Pfam" id="PF00891"/>
    </source>
</evidence>
<evidence type="ECO:0000256" key="2">
    <source>
        <dbReference type="ARBA" id="ARBA00022679"/>
    </source>
</evidence>
<dbReference type="EMBL" id="SMKR01000008">
    <property type="protein sequence ID" value="TDD29781.1"/>
    <property type="molecule type" value="Genomic_DNA"/>
</dbReference>
<accession>A0A4R4XFT6</accession>
<keyword evidence="2 7" id="KW-0808">Transferase</keyword>
<feature type="active site" description="Proton acceptor" evidence="4">
    <location>
        <position position="240"/>
    </location>
</feature>
<gene>
    <name evidence="7" type="ORF">E1218_03165</name>
</gene>
<name>A0A4R4XFT6_9ACTN</name>
<keyword evidence="8" id="KW-1185">Reference proteome</keyword>
<evidence type="ECO:0000259" key="6">
    <source>
        <dbReference type="Pfam" id="PF08100"/>
    </source>
</evidence>
<dbReference type="Pfam" id="PF00891">
    <property type="entry name" value="Methyltransf_2"/>
    <property type="match status" value="1"/>
</dbReference>
<comment type="caution">
    <text evidence="7">The sequence shown here is derived from an EMBL/GenBank/DDBJ whole genome shotgun (WGS) entry which is preliminary data.</text>
</comment>
<dbReference type="SUPFAM" id="SSF53335">
    <property type="entry name" value="S-adenosyl-L-methionine-dependent methyltransferases"/>
    <property type="match status" value="1"/>
</dbReference>
<dbReference type="Gene3D" id="1.10.287.1350">
    <property type="match status" value="1"/>
</dbReference>
<organism evidence="7 8">
    <name type="scientific">Kribbella turkmenica</name>
    <dbReference type="NCBI Taxonomy" id="2530375"/>
    <lineage>
        <taxon>Bacteria</taxon>
        <taxon>Bacillati</taxon>
        <taxon>Actinomycetota</taxon>
        <taxon>Actinomycetes</taxon>
        <taxon>Propionibacteriales</taxon>
        <taxon>Kribbellaceae</taxon>
        <taxon>Kribbella</taxon>
    </lineage>
</organism>
<dbReference type="InterPro" id="IPR001077">
    <property type="entry name" value="COMT_C"/>
</dbReference>
<proteinExistence type="predicted"/>
<dbReference type="GO" id="GO:0046983">
    <property type="term" value="F:protein dimerization activity"/>
    <property type="evidence" value="ECO:0007669"/>
    <property type="project" value="InterPro"/>
</dbReference>
<dbReference type="PANTHER" id="PTHR43712">
    <property type="entry name" value="PUTATIVE (AFU_ORTHOLOGUE AFUA_4G14580)-RELATED"/>
    <property type="match status" value="1"/>
</dbReference>